<accession>A0A0A0KF55</accession>
<dbReference type="EMBL" id="CM002927">
    <property type="protein sequence ID" value="KGN48188.1"/>
    <property type="molecule type" value="Genomic_DNA"/>
</dbReference>
<reference evidence="1 2" key="3">
    <citation type="journal article" date="2010" name="BMC Genomics">
        <title>Transcriptome sequencing and comparative analysis of cucumber flowers with different sex types.</title>
        <authorList>
            <person name="Guo S."/>
            <person name="Zheng Y."/>
            <person name="Joung J.G."/>
            <person name="Liu S."/>
            <person name="Zhang Z."/>
            <person name="Crasta O.R."/>
            <person name="Sobral B.W."/>
            <person name="Xu Y."/>
            <person name="Huang S."/>
            <person name="Fei Z."/>
        </authorList>
    </citation>
    <scope>NUCLEOTIDE SEQUENCE [LARGE SCALE GENOMIC DNA]</scope>
    <source>
        <strain evidence="2">cv. 9930</strain>
    </source>
</reference>
<name>A0A0A0KF55_CUCSA</name>
<protein>
    <submittedName>
        <fullName evidence="1">Uncharacterized protein</fullName>
    </submittedName>
</protein>
<reference evidence="1 2" key="2">
    <citation type="journal article" date="2009" name="PLoS ONE">
        <title>An integrated genetic and cytogenetic map of the cucumber genome.</title>
        <authorList>
            <person name="Ren Y."/>
            <person name="Zhang Z."/>
            <person name="Liu J."/>
            <person name="Staub J.E."/>
            <person name="Han Y."/>
            <person name="Cheng Z."/>
            <person name="Li X."/>
            <person name="Lu J."/>
            <person name="Miao H."/>
            <person name="Kang H."/>
            <person name="Xie B."/>
            <person name="Gu X."/>
            <person name="Wang X."/>
            <person name="Du Y."/>
            <person name="Jin W."/>
            <person name="Huang S."/>
        </authorList>
    </citation>
    <scope>NUCLEOTIDE SEQUENCE [LARGE SCALE GENOMIC DNA]</scope>
    <source>
        <strain evidence="2">cv. 9930</strain>
    </source>
</reference>
<dbReference type="AlphaFoldDB" id="A0A0A0KF55"/>
<reference evidence="1 2" key="1">
    <citation type="journal article" date="2009" name="Nat. Genet.">
        <title>The genome of the cucumber, Cucumis sativus L.</title>
        <authorList>
            <person name="Huang S."/>
            <person name="Li R."/>
            <person name="Zhang Z."/>
            <person name="Li L."/>
            <person name="Gu X."/>
            <person name="Fan W."/>
            <person name="Lucas W.J."/>
            <person name="Wang X."/>
            <person name="Xie B."/>
            <person name="Ni P."/>
            <person name="Ren Y."/>
            <person name="Zhu H."/>
            <person name="Li J."/>
            <person name="Lin K."/>
            <person name="Jin W."/>
            <person name="Fei Z."/>
            <person name="Li G."/>
            <person name="Staub J."/>
            <person name="Kilian A."/>
            <person name="van der Vossen E.A."/>
            <person name="Wu Y."/>
            <person name="Guo J."/>
            <person name="He J."/>
            <person name="Jia Z."/>
            <person name="Ren Y."/>
            <person name="Tian G."/>
            <person name="Lu Y."/>
            <person name="Ruan J."/>
            <person name="Qian W."/>
            <person name="Wang M."/>
            <person name="Huang Q."/>
            <person name="Li B."/>
            <person name="Xuan Z."/>
            <person name="Cao J."/>
            <person name="Asan"/>
            <person name="Wu Z."/>
            <person name="Zhang J."/>
            <person name="Cai Q."/>
            <person name="Bai Y."/>
            <person name="Zhao B."/>
            <person name="Han Y."/>
            <person name="Li Y."/>
            <person name="Li X."/>
            <person name="Wang S."/>
            <person name="Shi Q."/>
            <person name="Liu S."/>
            <person name="Cho W.K."/>
            <person name="Kim J.Y."/>
            <person name="Xu Y."/>
            <person name="Heller-Uszynska K."/>
            <person name="Miao H."/>
            <person name="Cheng Z."/>
            <person name="Zhang S."/>
            <person name="Wu J."/>
            <person name="Yang Y."/>
            <person name="Kang H."/>
            <person name="Li M."/>
            <person name="Liang H."/>
            <person name="Ren X."/>
            <person name="Shi Z."/>
            <person name="Wen M."/>
            <person name="Jian M."/>
            <person name="Yang H."/>
            <person name="Zhang G."/>
            <person name="Yang Z."/>
            <person name="Chen R."/>
            <person name="Liu S."/>
            <person name="Li J."/>
            <person name="Ma L."/>
            <person name="Liu H."/>
            <person name="Zhou Y."/>
            <person name="Zhao J."/>
            <person name="Fang X."/>
            <person name="Li G."/>
            <person name="Fang L."/>
            <person name="Li Y."/>
            <person name="Liu D."/>
            <person name="Zheng H."/>
            <person name="Zhang Y."/>
            <person name="Qin N."/>
            <person name="Li Z."/>
            <person name="Yang G."/>
            <person name="Yang S."/>
            <person name="Bolund L."/>
            <person name="Kristiansen K."/>
            <person name="Zheng H."/>
            <person name="Li S."/>
            <person name="Zhang X."/>
            <person name="Yang H."/>
            <person name="Wang J."/>
            <person name="Sun R."/>
            <person name="Zhang B."/>
            <person name="Jiang S."/>
            <person name="Wang J."/>
            <person name="Du Y."/>
            <person name="Li S."/>
        </authorList>
    </citation>
    <scope>NUCLEOTIDE SEQUENCE [LARGE SCALE GENOMIC DNA]</scope>
    <source>
        <strain evidence="2">cv. 9930</strain>
    </source>
</reference>
<reference evidence="1 2" key="4">
    <citation type="journal article" date="2011" name="BMC Genomics">
        <title>RNA-Seq improves annotation of protein-coding genes in the cucumber genome.</title>
        <authorList>
            <person name="Li Z."/>
            <person name="Zhang Z."/>
            <person name="Yan P."/>
            <person name="Huang S."/>
            <person name="Fei Z."/>
            <person name="Lin K."/>
        </authorList>
    </citation>
    <scope>NUCLEOTIDE SEQUENCE [LARGE SCALE GENOMIC DNA]</scope>
    <source>
        <strain evidence="2">cv. 9930</strain>
    </source>
</reference>
<gene>
    <name evidence="1" type="ORF">Csa_6G446480</name>
</gene>
<evidence type="ECO:0000313" key="2">
    <source>
        <dbReference type="Proteomes" id="UP000029981"/>
    </source>
</evidence>
<keyword evidence="2" id="KW-1185">Reference proteome</keyword>
<sequence length="95" mass="10368">MLTSSIAAQPVPPPTVAQRKRQIFAQLRTPSSHIRLCPEFPLTSFKLVAAGVTSCRLRALLVLVVVMTSVRGLGQLGSYYDSRIGTTWNAFNGNH</sequence>
<dbReference type="Gramene" id="KGN48188">
    <property type="protein sequence ID" value="KGN48188"/>
    <property type="gene ID" value="Csa_6G446480"/>
</dbReference>
<proteinExistence type="predicted"/>
<organism evidence="1 2">
    <name type="scientific">Cucumis sativus</name>
    <name type="common">Cucumber</name>
    <dbReference type="NCBI Taxonomy" id="3659"/>
    <lineage>
        <taxon>Eukaryota</taxon>
        <taxon>Viridiplantae</taxon>
        <taxon>Streptophyta</taxon>
        <taxon>Embryophyta</taxon>
        <taxon>Tracheophyta</taxon>
        <taxon>Spermatophyta</taxon>
        <taxon>Magnoliopsida</taxon>
        <taxon>eudicotyledons</taxon>
        <taxon>Gunneridae</taxon>
        <taxon>Pentapetalae</taxon>
        <taxon>rosids</taxon>
        <taxon>fabids</taxon>
        <taxon>Cucurbitales</taxon>
        <taxon>Cucurbitaceae</taxon>
        <taxon>Benincaseae</taxon>
        <taxon>Cucumis</taxon>
    </lineage>
</organism>
<dbReference type="Proteomes" id="UP000029981">
    <property type="component" value="Chromosome 6"/>
</dbReference>
<evidence type="ECO:0000313" key="1">
    <source>
        <dbReference type="EMBL" id="KGN48188.1"/>
    </source>
</evidence>